<dbReference type="Proteomes" id="UP001165306">
    <property type="component" value="Unassembled WGS sequence"/>
</dbReference>
<sequence>MSQPARVVLAIGGVIALLIVVAVVAVLALEQEQQPSYPPGSPEAALVDYLAALEAGDADRVYALLSRSAREEIERQEKQAGGYSFRQEIRYARDSLRDARVRITQVERRDTHATLTLTIDRFASSGPGFPPFPSGERYSYTRTVDLVLEDGSWKVDEPLVYL</sequence>
<dbReference type="SUPFAM" id="SSF54427">
    <property type="entry name" value="NTF2-like"/>
    <property type="match status" value="1"/>
</dbReference>
<dbReference type="AlphaFoldDB" id="A0AA41WIC4"/>
<accession>A0AA41WIC4</accession>
<dbReference type="InterPro" id="IPR032710">
    <property type="entry name" value="NTF2-like_dom_sf"/>
</dbReference>
<gene>
    <name evidence="2" type="ORF">NET02_15700</name>
</gene>
<keyword evidence="1" id="KW-0472">Membrane</keyword>
<dbReference type="RefSeq" id="WP_284058378.1">
    <property type="nucleotide sequence ID" value="NZ_JAMSLR010000018.1"/>
</dbReference>
<comment type="caution">
    <text evidence="2">The sequence shown here is derived from an EMBL/GenBank/DDBJ whole genome shotgun (WGS) entry which is preliminary data.</text>
</comment>
<name>A0AA41WIC4_9BACT</name>
<organism evidence="2 3">
    <name type="scientific">Thermalbibacter longus</name>
    <dbReference type="NCBI Taxonomy" id="2951981"/>
    <lineage>
        <taxon>Bacteria</taxon>
        <taxon>Pseudomonadati</taxon>
        <taxon>Thermomicrobiota</taxon>
        <taxon>Thermomicrobia</taxon>
        <taxon>Thermomicrobiales</taxon>
        <taxon>Thermomicrobiaceae</taxon>
        <taxon>Thermalbibacter</taxon>
    </lineage>
</organism>
<dbReference type="EMBL" id="JAMSLR010000018">
    <property type="protein sequence ID" value="MCM8750590.1"/>
    <property type="molecule type" value="Genomic_DNA"/>
</dbReference>
<evidence type="ECO:0000256" key="1">
    <source>
        <dbReference type="SAM" id="Phobius"/>
    </source>
</evidence>
<keyword evidence="3" id="KW-1185">Reference proteome</keyword>
<proteinExistence type="predicted"/>
<dbReference type="Gene3D" id="3.10.450.50">
    <property type="match status" value="1"/>
</dbReference>
<feature type="transmembrane region" description="Helical" evidence="1">
    <location>
        <begin position="7"/>
        <end position="29"/>
    </location>
</feature>
<protein>
    <submittedName>
        <fullName evidence="2">Nuclear transport factor 2 family protein</fullName>
    </submittedName>
</protein>
<evidence type="ECO:0000313" key="3">
    <source>
        <dbReference type="Proteomes" id="UP001165306"/>
    </source>
</evidence>
<evidence type="ECO:0000313" key="2">
    <source>
        <dbReference type="EMBL" id="MCM8750590.1"/>
    </source>
</evidence>
<keyword evidence="1" id="KW-0812">Transmembrane</keyword>
<keyword evidence="1" id="KW-1133">Transmembrane helix</keyword>
<reference evidence="2" key="1">
    <citation type="submission" date="2022-06" db="EMBL/GenBank/DDBJ databases">
        <title>CFH 74404 Thermomicrobiaceae sp.</title>
        <authorList>
            <person name="Ming H."/>
            <person name="Li W.-J."/>
            <person name="Zhao Z."/>
        </authorList>
    </citation>
    <scope>NUCLEOTIDE SEQUENCE</scope>
    <source>
        <strain evidence="2">CFH 74404</strain>
    </source>
</reference>